<accession>A0ABV3Z4J2</accession>
<protein>
    <submittedName>
        <fullName evidence="3">Uncharacterized protein</fullName>
    </submittedName>
</protein>
<evidence type="ECO:0000313" key="4">
    <source>
        <dbReference type="Proteomes" id="UP001560685"/>
    </source>
</evidence>
<gene>
    <name evidence="3" type="ORF">ABFZ84_07605</name>
</gene>
<feature type="transmembrane region" description="Helical" evidence="2">
    <location>
        <begin position="43"/>
        <end position="68"/>
    </location>
</feature>
<keyword evidence="4" id="KW-1185">Reference proteome</keyword>
<keyword evidence="2" id="KW-0812">Transmembrane</keyword>
<evidence type="ECO:0000256" key="2">
    <source>
        <dbReference type="SAM" id="Phobius"/>
    </source>
</evidence>
<evidence type="ECO:0000313" key="3">
    <source>
        <dbReference type="EMBL" id="MEX6633413.1"/>
    </source>
</evidence>
<dbReference type="EMBL" id="JBEHZE010000001">
    <property type="protein sequence ID" value="MEX6633413.1"/>
    <property type="molecule type" value="Genomic_DNA"/>
</dbReference>
<feature type="region of interest" description="Disordered" evidence="1">
    <location>
        <begin position="1"/>
        <end position="32"/>
    </location>
</feature>
<comment type="caution">
    <text evidence="3">The sequence shown here is derived from an EMBL/GenBank/DDBJ whole genome shotgun (WGS) entry which is preliminary data.</text>
</comment>
<evidence type="ECO:0000256" key="1">
    <source>
        <dbReference type="SAM" id="MobiDB-lite"/>
    </source>
</evidence>
<reference evidence="3 4" key="1">
    <citation type="submission" date="2024-05" db="EMBL/GenBank/DDBJ databases">
        <title>Three bacterial strains, DH-69, EH-24, and ECK-19 isolated from coastal sediments.</title>
        <authorList>
            <person name="Ye Y.-Q."/>
            <person name="Du Z.-J."/>
        </authorList>
    </citation>
    <scope>NUCLEOTIDE SEQUENCE [LARGE SCALE GENOMIC DNA]</scope>
    <source>
        <strain evidence="3 4">ECK-19</strain>
    </source>
</reference>
<keyword evidence="2" id="KW-0472">Membrane</keyword>
<dbReference type="Proteomes" id="UP001560685">
    <property type="component" value="Unassembled WGS sequence"/>
</dbReference>
<proteinExistence type="predicted"/>
<feature type="transmembrane region" description="Helical" evidence="2">
    <location>
        <begin position="74"/>
        <end position="95"/>
    </location>
</feature>
<dbReference type="RefSeq" id="WP_369313372.1">
    <property type="nucleotide sequence ID" value="NZ_JBEHZE010000001.1"/>
</dbReference>
<feature type="compositionally biased region" description="Basic residues" evidence="1">
    <location>
        <begin position="1"/>
        <end position="13"/>
    </location>
</feature>
<sequence length="292" mass="32138">MKTAKNHTSKTKLRNQFSKTAEPSPRASSKPNKLVEEFNHARWGLFGGIAAITVSSAYMNISGWVLMAATIHQAIPNGVLSGGMELTALFALPYAGFMMRRKSYGKAMLALAVAAIAISTNIYATQNFLHVQTDTLVNGIELSGAELDQLNYQITDAQQEMNSIIEQNGGTIPRDIETIEQSYANLDPDKNPINMMNKDAEIGARMRYEELQSEVEALRAQSAAPTVQANDTARSVIPPQHMRTFVTALELMKATGLYILGNSTLFLGAKARKAYENRKKWAIIKKKDIQPS</sequence>
<keyword evidence="2" id="KW-1133">Transmembrane helix</keyword>
<organism evidence="3 4">
    <name type="scientific">Hyphococcus lacteus</name>
    <dbReference type="NCBI Taxonomy" id="3143536"/>
    <lineage>
        <taxon>Bacteria</taxon>
        <taxon>Pseudomonadati</taxon>
        <taxon>Pseudomonadota</taxon>
        <taxon>Alphaproteobacteria</taxon>
        <taxon>Parvularculales</taxon>
        <taxon>Parvularculaceae</taxon>
        <taxon>Hyphococcus</taxon>
    </lineage>
</organism>
<name>A0ABV3Z4J2_9PROT</name>
<feature type="transmembrane region" description="Helical" evidence="2">
    <location>
        <begin position="107"/>
        <end position="124"/>
    </location>
</feature>
<feature type="compositionally biased region" description="Polar residues" evidence="1">
    <location>
        <begin position="14"/>
        <end position="31"/>
    </location>
</feature>